<feature type="region of interest" description="Disordered" evidence="1">
    <location>
        <begin position="1"/>
        <end position="46"/>
    </location>
</feature>
<accession>A0A225E434</accession>
<gene>
    <name evidence="2" type="ORF">FRUB_03044</name>
</gene>
<reference evidence="3" key="1">
    <citation type="submission" date="2017-06" db="EMBL/GenBank/DDBJ databases">
        <title>Genome analysis of Fimbriiglobus ruber SP5, the first member of the order Planctomycetales with confirmed chitinolytic capability.</title>
        <authorList>
            <person name="Ravin N.V."/>
            <person name="Rakitin A.L."/>
            <person name="Ivanova A.A."/>
            <person name="Beletsky A.V."/>
            <person name="Kulichevskaya I.S."/>
            <person name="Mardanov A.V."/>
            <person name="Dedysh S.N."/>
        </authorList>
    </citation>
    <scope>NUCLEOTIDE SEQUENCE [LARGE SCALE GENOMIC DNA]</scope>
    <source>
        <strain evidence="3">SP5</strain>
    </source>
</reference>
<dbReference type="AlphaFoldDB" id="A0A225E434"/>
<proteinExistence type="predicted"/>
<name>A0A225E434_9BACT</name>
<feature type="compositionally biased region" description="Basic and acidic residues" evidence="1">
    <location>
        <begin position="29"/>
        <end position="39"/>
    </location>
</feature>
<comment type="caution">
    <text evidence="2">The sequence shown here is derived from an EMBL/GenBank/DDBJ whole genome shotgun (WGS) entry which is preliminary data.</text>
</comment>
<evidence type="ECO:0000313" key="2">
    <source>
        <dbReference type="EMBL" id="OWK43445.1"/>
    </source>
</evidence>
<evidence type="ECO:0000256" key="1">
    <source>
        <dbReference type="SAM" id="MobiDB-lite"/>
    </source>
</evidence>
<organism evidence="2 3">
    <name type="scientific">Fimbriiglobus ruber</name>
    <dbReference type="NCBI Taxonomy" id="1908690"/>
    <lineage>
        <taxon>Bacteria</taxon>
        <taxon>Pseudomonadati</taxon>
        <taxon>Planctomycetota</taxon>
        <taxon>Planctomycetia</taxon>
        <taxon>Gemmatales</taxon>
        <taxon>Gemmataceae</taxon>
        <taxon>Fimbriiglobus</taxon>
    </lineage>
</organism>
<evidence type="ECO:0000313" key="3">
    <source>
        <dbReference type="Proteomes" id="UP000214646"/>
    </source>
</evidence>
<protein>
    <submittedName>
        <fullName evidence="2">Uncharacterized protein</fullName>
    </submittedName>
</protein>
<dbReference type="Proteomes" id="UP000214646">
    <property type="component" value="Unassembled WGS sequence"/>
</dbReference>
<keyword evidence="3" id="KW-1185">Reference proteome</keyword>
<dbReference type="EMBL" id="NIDE01000004">
    <property type="protein sequence ID" value="OWK43445.1"/>
    <property type="molecule type" value="Genomic_DNA"/>
</dbReference>
<sequence>MYGVSLRSKGRIDPQVRIASADHVPSQEGEERSRTHSGKDSPSSGV</sequence>